<sequence>IIESEDLKEQIKVDKATILVCPKLKVIKKAQLQKCFKVQYIDAKNVEEIEKEGLYWSFNIAYLNFPVLKHLSQMSLCAVGTLRAVILDALIKLEKQVFMHCSGLRFAQMNQVREIPEYSFSNCRCLQRAVFHKAEQIKAYAFELCDSLNHMEVPLVKQVSRKQIQTKQQIVFNPPIVFTQSQEDDVGSESEDMIMDLFGSTDSETESENEEEIPPRYIKIQTYFKRQCKLVNISLMKVTVIPQKTFAKNFYLTFVNIPNTEVIGQLAFSQCYQLVEVGGSNIKSIKSLAFSECYNLMHINLENTIKIAKEAFNICTNLNNLNLSKLQKVHKNGFNLCTMLNRAQFDKELLGSNFEFESKTVKYYGKRQFAIICLKNKKLQKNVKIWQMALKNSFVAYE</sequence>
<dbReference type="InterPro" id="IPR026906">
    <property type="entry name" value="LRR_5"/>
</dbReference>
<proteinExistence type="predicted"/>
<dbReference type="SUPFAM" id="SSF52058">
    <property type="entry name" value="L domain-like"/>
    <property type="match status" value="1"/>
</dbReference>
<dbReference type="InterPro" id="IPR053139">
    <property type="entry name" value="Surface_bspA-like"/>
</dbReference>
<gene>
    <name evidence="1" type="ORF">TPC1_11489</name>
</gene>
<protein>
    <submittedName>
        <fullName evidence="1">Leucine rich repeats-containing protein</fullName>
    </submittedName>
</protein>
<accession>A0A146KFL8</accession>
<organism evidence="1">
    <name type="scientific">Trepomonas sp. PC1</name>
    <dbReference type="NCBI Taxonomy" id="1076344"/>
    <lineage>
        <taxon>Eukaryota</taxon>
        <taxon>Metamonada</taxon>
        <taxon>Diplomonadida</taxon>
        <taxon>Hexamitidae</taxon>
        <taxon>Hexamitinae</taxon>
        <taxon>Trepomonas</taxon>
    </lineage>
</organism>
<dbReference type="EMBL" id="GDID01001103">
    <property type="protein sequence ID" value="JAP95503.1"/>
    <property type="molecule type" value="Transcribed_RNA"/>
</dbReference>
<dbReference type="InterPro" id="IPR032675">
    <property type="entry name" value="LRR_dom_sf"/>
</dbReference>
<dbReference type="Gene3D" id="3.80.10.10">
    <property type="entry name" value="Ribonuclease Inhibitor"/>
    <property type="match status" value="2"/>
</dbReference>
<name>A0A146KFL8_9EUKA</name>
<feature type="non-terminal residue" evidence="1">
    <location>
        <position position="1"/>
    </location>
</feature>
<dbReference type="PANTHER" id="PTHR45661:SF3">
    <property type="entry name" value="IG-LIKE DOMAIN-CONTAINING PROTEIN"/>
    <property type="match status" value="1"/>
</dbReference>
<dbReference type="Pfam" id="PF13306">
    <property type="entry name" value="LRR_5"/>
    <property type="match status" value="2"/>
</dbReference>
<reference evidence="1" key="1">
    <citation type="submission" date="2015-07" db="EMBL/GenBank/DDBJ databases">
        <title>Adaptation to a free-living lifestyle via gene acquisitions in the diplomonad Trepomonas sp. PC1.</title>
        <authorList>
            <person name="Xu F."/>
            <person name="Jerlstrom-Hultqvist J."/>
            <person name="Kolisko M."/>
            <person name="Simpson A.G.B."/>
            <person name="Roger A.J."/>
            <person name="Svard S.G."/>
            <person name="Andersson J.O."/>
        </authorList>
    </citation>
    <scope>NUCLEOTIDE SEQUENCE</scope>
    <source>
        <strain evidence="1">PC1</strain>
    </source>
</reference>
<dbReference type="AlphaFoldDB" id="A0A146KFL8"/>
<evidence type="ECO:0000313" key="1">
    <source>
        <dbReference type="EMBL" id="JAP95503.1"/>
    </source>
</evidence>
<dbReference type="PANTHER" id="PTHR45661">
    <property type="entry name" value="SURFACE ANTIGEN"/>
    <property type="match status" value="1"/>
</dbReference>